<evidence type="ECO:0000313" key="1">
    <source>
        <dbReference type="EMBL" id="CAF4172458.1"/>
    </source>
</evidence>
<dbReference type="Proteomes" id="UP000681967">
    <property type="component" value="Unassembled WGS sequence"/>
</dbReference>
<name>A0A8S2X9W0_9BILA</name>
<evidence type="ECO:0000313" key="5">
    <source>
        <dbReference type="EMBL" id="CAF4481911.1"/>
    </source>
</evidence>
<comment type="caution">
    <text evidence="5">The sequence shown here is derived from an EMBL/GenBank/DDBJ whole genome shotgun (WGS) entry which is preliminary data.</text>
</comment>
<dbReference type="Proteomes" id="UP000681720">
    <property type="component" value="Unassembled WGS sequence"/>
</dbReference>
<dbReference type="EMBL" id="CAJOBJ010069632">
    <property type="protein sequence ID" value="CAF4454433.1"/>
    <property type="molecule type" value="Genomic_DNA"/>
</dbReference>
<sequence length="55" mass="6227">MFETGNHTVDIKTSPMLFDIIVEASKLVPSAYDPVGKTVYDKWMDVHWNSATNEP</sequence>
<evidence type="ECO:0000313" key="3">
    <source>
        <dbReference type="EMBL" id="CAF4352368.1"/>
    </source>
</evidence>
<dbReference type="AlphaFoldDB" id="A0A8S2X9W0"/>
<dbReference type="EMBL" id="CAJOBH010013000">
    <property type="protein sequence ID" value="CAF4172458.1"/>
    <property type="molecule type" value="Genomic_DNA"/>
</dbReference>
<accession>A0A8S2X9W0</accession>
<evidence type="ECO:0000313" key="4">
    <source>
        <dbReference type="EMBL" id="CAF4454433.1"/>
    </source>
</evidence>
<protein>
    <submittedName>
        <fullName evidence="5">Uncharacterized protein</fullName>
    </submittedName>
</protein>
<dbReference type="EMBL" id="CAJOBH010045637">
    <property type="protein sequence ID" value="CAF4352368.1"/>
    <property type="molecule type" value="Genomic_DNA"/>
</dbReference>
<reference evidence="5" key="1">
    <citation type="submission" date="2021-02" db="EMBL/GenBank/DDBJ databases">
        <authorList>
            <person name="Nowell W R."/>
        </authorList>
    </citation>
    <scope>NUCLEOTIDE SEQUENCE</scope>
</reference>
<organism evidence="5 6">
    <name type="scientific">Rotaria magnacalcarata</name>
    <dbReference type="NCBI Taxonomy" id="392030"/>
    <lineage>
        <taxon>Eukaryota</taxon>
        <taxon>Metazoa</taxon>
        <taxon>Spiralia</taxon>
        <taxon>Gnathifera</taxon>
        <taxon>Rotifera</taxon>
        <taxon>Eurotatoria</taxon>
        <taxon>Bdelloidea</taxon>
        <taxon>Philodinida</taxon>
        <taxon>Philodinidae</taxon>
        <taxon>Rotaria</taxon>
    </lineage>
</organism>
<dbReference type="EMBL" id="CAJOBH010013090">
    <property type="protein sequence ID" value="CAF4173117.1"/>
    <property type="molecule type" value="Genomic_DNA"/>
</dbReference>
<gene>
    <name evidence="1" type="ORF">BYL167_LOCUS22457</name>
    <name evidence="2" type="ORF">BYL167_LOCUS22485</name>
    <name evidence="3" type="ORF">BYL167_LOCUS29554</name>
    <name evidence="4" type="ORF">GIL414_LOCUS32575</name>
    <name evidence="5" type="ORF">GIL414_LOCUS33843</name>
</gene>
<proteinExistence type="predicted"/>
<evidence type="ECO:0000313" key="2">
    <source>
        <dbReference type="EMBL" id="CAF4173117.1"/>
    </source>
</evidence>
<evidence type="ECO:0000313" key="6">
    <source>
        <dbReference type="Proteomes" id="UP000681720"/>
    </source>
</evidence>
<feature type="non-terminal residue" evidence="5">
    <location>
        <position position="1"/>
    </location>
</feature>
<dbReference type="EMBL" id="CAJOBJ010076452">
    <property type="protein sequence ID" value="CAF4481911.1"/>
    <property type="molecule type" value="Genomic_DNA"/>
</dbReference>